<proteinExistence type="predicted"/>
<name>A0A2D3VNY9_9PEZI</name>
<gene>
    <name evidence="2" type="ORF">RCC_10442</name>
</gene>
<keyword evidence="3" id="KW-1185">Reference proteome</keyword>
<feature type="region of interest" description="Disordered" evidence="1">
    <location>
        <begin position="1"/>
        <end position="57"/>
    </location>
</feature>
<evidence type="ECO:0000256" key="1">
    <source>
        <dbReference type="SAM" id="MobiDB-lite"/>
    </source>
</evidence>
<evidence type="ECO:0000313" key="3">
    <source>
        <dbReference type="Proteomes" id="UP000225277"/>
    </source>
</evidence>
<feature type="compositionally biased region" description="Polar residues" evidence="1">
    <location>
        <begin position="33"/>
        <end position="50"/>
    </location>
</feature>
<dbReference type="EMBL" id="FJUY01000022">
    <property type="protein sequence ID" value="CZT24714.1"/>
    <property type="molecule type" value="Genomic_DNA"/>
</dbReference>
<dbReference type="GeneID" id="35605484"/>
<dbReference type="AlphaFoldDB" id="A0A2D3VNY9"/>
<sequence length="162" mass="17915">MRINCFRASSGKSDPDDEPAPRAPTKKYVRRSASGQSAVSRCSTASNASISRLPPCKGMGDPKIESLMMALPEEPRPSKCMRLSRPGVYSDIVQSMKENKGCRDWKNFPVFYDLEVDMSKSAEDYARAVRGRTAEYERTGRRPSHIGTSKDSIFLGGVDMIG</sequence>
<accession>A0A2D3VNY9</accession>
<protein>
    <submittedName>
        <fullName evidence="2">Uncharacterized protein</fullName>
    </submittedName>
</protein>
<evidence type="ECO:0000313" key="2">
    <source>
        <dbReference type="EMBL" id="CZT24714.1"/>
    </source>
</evidence>
<dbReference type="RefSeq" id="XP_023631438.1">
    <property type="nucleotide sequence ID" value="XM_023775670.1"/>
</dbReference>
<reference evidence="2 3" key="1">
    <citation type="submission" date="2016-03" db="EMBL/GenBank/DDBJ databases">
        <authorList>
            <person name="Ploux O."/>
        </authorList>
    </citation>
    <scope>NUCLEOTIDE SEQUENCE [LARGE SCALE GENOMIC DNA]</scope>
    <source>
        <strain evidence="2 3">URUG2</strain>
    </source>
</reference>
<dbReference type="Proteomes" id="UP000225277">
    <property type="component" value="Unassembled WGS sequence"/>
</dbReference>
<organism evidence="2 3">
    <name type="scientific">Ramularia collo-cygni</name>
    <dbReference type="NCBI Taxonomy" id="112498"/>
    <lineage>
        <taxon>Eukaryota</taxon>
        <taxon>Fungi</taxon>
        <taxon>Dikarya</taxon>
        <taxon>Ascomycota</taxon>
        <taxon>Pezizomycotina</taxon>
        <taxon>Dothideomycetes</taxon>
        <taxon>Dothideomycetidae</taxon>
        <taxon>Mycosphaerellales</taxon>
        <taxon>Mycosphaerellaceae</taxon>
        <taxon>Ramularia</taxon>
    </lineage>
</organism>
<dbReference type="OrthoDB" id="3624838at2759"/>